<evidence type="ECO:0000313" key="2">
    <source>
        <dbReference type="Proteomes" id="UP000013827"/>
    </source>
</evidence>
<dbReference type="Proteomes" id="UP000013827">
    <property type="component" value="Unassembled WGS sequence"/>
</dbReference>
<dbReference type="PANTHER" id="PTHR35596:SF1">
    <property type="entry name" value="MICROBIAL-TYPE PARG CATALYTIC DOMAIN-CONTAINING PROTEIN"/>
    <property type="match status" value="1"/>
</dbReference>
<reference evidence="2" key="1">
    <citation type="journal article" date="2013" name="Nature">
        <title>Pan genome of the phytoplankton Emiliania underpins its global distribution.</title>
        <authorList>
            <person name="Read B.A."/>
            <person name="Kegel J."/>
            <person name="Klute M.J."/>
            <person name="Kuo A."/>
            <person name="Lefebvre S.C."/>
            <person name="Maumus F."/>
            <person name="Mayer C."/>
            <person name="Miller J."/>
            <person name="Monier A."/>
            <person name="Salamov A."/>
            <person name="Young J."/>
            <person name="Aguilar M."/>
            <person name="Claverie J.M."/>
            <person name="Frickenhaus S."/>
            <person name="Gonzalez K."/>
            <person name="Herman E.K."/>
            <person name="Lin Y.C."/>
            <person name="Napier J."/>
            <person name="Ogata H."/>
            <person name="Sarno A.F."/>
            <person name="Shmutz J."/>
            <person name="Schroeder D."/>
            <person name="de Vargas C."/>
            <person name="Verret F."/>
            <person name="von Dassow P."/>
            <person name="Valentin K."/>
            <person name="Van de Peer Y."/>
            <person name="Wheeler G."/>
            <person name="Dacks J.B."/>
            <person name="Delwiche C.F."/>
            <person name="Dyhrman S.T."/>
            <person name="Glockner G."/>
            <person name="John U."/>
            <person name="Richards T."/>
            <person name="Worden A.Z."/>
            <person name="Zhang X."/>
            <person name="Grigoriev I.V."/>
            <person name="Allen A.E."/>
            <person name="Bidle K."/>
            <person name="Borodovsky M."/>
            <person name="Bowler C."/>
            <person name="Brownlee C."/>
            <person name="Cock J.M."/>
            <person name="Elias M."/>
            <person name="Gladyshev V.N."/>
            <person name="Groth M."/>
            <person name="Guda C."/>
            <person name="Hadaegh A."/>
            <person name="Iglesias-Rodriguez M.D."/>
            <person name="Jenkins J."/>
            <person name="Jones B.M."/>
            <person name="Lawson T."/>
            <person name="Leese F."/>
            <person name="Lindquist E."/>
            <person name="Lobanov A."/>
            <person name="Lomsadze A."/>
            <person name="Malik S.B."/>
            <person name="Marsh M.E."/>
            <person name="Mackinder L."/>
            <person name="Mock T."/>
            <person name="Mueller-Roeber B."/>
            <person name="Pagarete A."/>
            <person name="Parker M."/>
            <person name="Probert I."/>
            <person name="Quesneville H."/>
            <person name="Raines C."/>
            <person name="Rensing S.A."/>
            <person name="Riano-Pachon D.M."/>
            <person name="Richier S."/>
            <person name="Rokitta S."/>
            <person name="Shiraiwa Y."/>
            <person name="Soanes D.M."/>
            <person name="van der Giezen M."/>
            <person name="Wahlund T.M."/>
            <person name="Williams B."/>
            <person name="Wilson W."/>
            <person name="Wolfe G."/>
            <person name="Wurch L.L."/>
        </authorList>
    </citation>
    <scope>NUCLEOTIDE SEQUENCE</scope>
</reference>
<proteinExistence type="predicted"/>
<dbReference type="RefSeq" id="XP_005770393.1">
    <property type="nucleotide sequence ID" value="XM_005770336.1"/>
</dbReference>
<dbReference type="PANTHER" id="PTHR35596">
    <property type="entry name" value="DUF2263 DOMAIN-CONTAINING PROTEIN"/>
    <property type="match status" value="1"/>
</dbReference>
<dbReference type="PaxDb" id="2903-EOD17964"/>
<evidence type="ECO:0000313" key="1">
    <source>
        <dbReference type="EnsemblProtists" id="EOD17964"/>
    </source>
</evidence>
<dbReference type="InterPro" id="IPR012664">
    <property type="entry name" value="CHP02452"/>
</dbReference>
<dbReference type="Gene3D" id="3.40.220.10">
    <property type="entry name" value="Leucine Aminopeptidase, subunit E, domain 1"/>
    <property type="match status" value="1"/>
</dbReference>
<dbReference type="HOGENOM" id="CLU_1368462_0_0_1"/>
<evidence type="ECO:0008006" key="3">
    <source>
        <dbReference type="Google" id="ProtNLM"/>
    </source>
</evidence>
<dbReference type="AlphaFoldDB" id="A0A0D3J379"/>
<dbReference type="NCBIfam" id="TIGR02452">
    <property type="entry name" value="TIGR02452 family protein"/>
    <property type="match status" value="1"/>
</dbReference>
<sequence>MPRLHSSLLRLRYPMGERVAFYTQTLLCRSAGSCDGLVLGAFGCGAFGNPPDKVAPLFAAALASGEFRGAFAQVAFAILEPKGSDAGNVAAFERAQTIFRGVRLLVATRLRKQVQEEVVRRGGGAVVGGVHEAIARCTRVDPPPLTEDLVFLATLPKDKWPRLVTQEREWVGQCSKILSADGARTDVLRKHHHHDPRGAA</sequence>
<dbReference type="GeneID" id="19045965"/>
<reference evidence="1" key="2">
    <citation type="submission" date="2024-10" db="UniProtKB">
        <authorList>
            <consortium name="EnsemblProtists"/>
        </authorList>
    </citation>
    <scope>IDENTIFICATION</scope>
</reference>
<dbReference type="KEGG" id="ehx:EMIHUDRAFT_195960"/>
<dbReference type="EnsemblProtists" id="EOD17964">
    <property type="protein sequence ID" value="EOD17964"/>
    <property type="gene ID" value="EMIHUDRAFT_195960"/>
</dbReference>
<accession>A0A0D3J379</accession>
<name>A0A0D3J379_EMIH1</name>
<keyword evidence="2" id="KW-1185">Reference proteome</keyword>
<dbReference type="InterPro" id="IPR043472">
    <property type="entry name" value="Macro_dom-like"/>
</dbReference>
<organism evidence="1 2">
    <name type="scientific">Emiliania huxleyi (strain CCMP1516)</name>
    <dbReference type="NCBI Taxonomy" id="280463"/>
    <lineage>
        <taxon>Eukaryota</taxon>
        <taxon>Haptista</taxon>
        <taxon>Haptophyta</taxon>
        <taxon>Prymnesiophyceae</taxon>
        <taxon>Isochrysidales</taxon>
        <taxon>Noelaerhabdaceae</taxon>
        <taxon>Emiliania</taxon>
    </lineage>
</organism>
<protein>
    <recommendedName>
        <fullName evidence="3">Poly(ADP-ribose) glycohydrolase</fullName>
    </recommendedName>
</protein>